<feature type="signal peptide" evidence="1">
    <location>
        <begin position="1"/>
        <end position="20"/>
    </location>
</feature>
<dbReference type="Proteomes" id="UP001595699">
    <property type="component" value="Unassembled WGS sequence"/>
</dbReference>
<gene>
    <name evidence="2" type="ORF">ACFOUW_12555</name>
</gene>
<protein>
    <submittedName>
        <fullName evidence="2">Uncharacterized protein</fullName>
    </submittedName>
</protein>
<keyword evidence="1" id="KW-0732">Signal</keyword>
<accession>A0ABV7YDG2</accession>
<reference evidence="3" key="1">
    <citation type="journal article" date="2019" name="Int. J. Syst. Evol. Microbiol.">
        <title>The Global Catalogue of Microorganisms (GCM) 10K type strain sequencing project: providing services to taxonomists for standard genome sequencing and annotation.</title>
        <authorList>
            <consortium name="The Broad Institute Genomics Platform"/>
            <consortium name="The Broad Institute Genome Sequencing Center for Infectious Disease"/>
            <person name="Wu L."/>
            <person name="Ma J."/>
        </authorList>
    </citation>
    <scope>NUCLEOTIDE SEQUENCE [LARGE SCALE GENOMIC DNA]</scope>
    <source>
        <strain evidence="3">CGMCC 4.7241</strain>
    </source>
</reference>
<feature type="chain" id="PRO_5045770058" evidence="1">
    <location>
        <begin position="21"/>
        <end position="406"/>
    </location>
</feature>
<dbReference type="RefSeq" id="WP_205114274.1">
    <property type="nucleotide sequence ID" value="NZ_JAFBCM010000001.1"/>
</dbReference>
<organism evidence="2 3">
    <name type="scientific">Tenggerimyces flavus</name>
    <dbReference type="NCBI Taxonomy" id="1708749"/>
    <lineage>
        <taxon>Bacteria</taxon>
        <taxon>Bacillati</taxon>
        <taxon>Actinomycetota</taxon>
        <taxon>Actinomycetes</taxon>
        <taxon>Propionibacteriales</taxon>
        <taxon>Nocardioidaceae</taxon>
        <taxon>Tenggerimyces</taxon>
    </lineage>
</organism>
<sequence>MTLALTALAVGGLMAAPALAAPTWVTANSNSTGDQDVAAVATNRNGDVAVVWEDDRDATDAENNNHSEIYLRLFRNGTAAYELKLSAGGTSGVQWKHLAPDVGLDDQGNAVVVWADDPDGNGFYNIPYRVVSPAGAIRASGRANASADGQQLWPKVAVDPDGTPATPAAVAFTVAWEDTQGTAPSTVKAAGYTNLTTKAYEVTASQTTGSHRRPDIAVSASGDARVVWEEDSDANAAYNIGLVGLAKSNGAVNLTRRIANTTSGGQHARPSIAANFNGAFAVAWESGGAAWTRSFTPAAAPRHGDVSVATGAKVPGIGIDDQANTVVAWTVQATDLDTWARGFNPDGTTTGRLASHALMSVPAGKQDGMAIAVSAWGEVNVTYADDNDGNTWDQVYLGMGFVNSSW</sequence>
<evidence type="ECO:0000313" key="2">
    <source>
        <dbReference type="EMBL" id="MFC3761670.1"/>
    </source>
</evidence>
<evidence type="ECO:0000256" key="1">
    <source>
        <dbReference type="SAM" id="SignalP"/>
    </source>
</evidence>
<dbReference type="EMBL" id="JBHRZH010000009">
    <property type="protein sequence ID" value="MFC3761670.1"/>
    <property type="molecule type" value="Genomic_DNA"/>
</dbReference>
<name>A0ABV7YDG2_9ACTN</name>
<proteinExistence type="predicted"/>
<comment type="caution">
    <text evidence="2">The sequence shown here is derived from an EMBL/GenBank/DDBJ whole genome shotgun (WGS) entry which is preliminary data.</text>
</comment>
<evidence type="ECO:0000313" key="3">
    <source>
        <dbReference type="Proteomes" id="UP001595699"/>
    </source>
</evidence>
<keyword evidence="3" id="KW-1185">Reference proteome</keyword>